<keyword evidence="1" id="KW-0808">Transferase</keyword>
<dbReference type="EMBL" id="CP001698">
    <property type="protein sequence ID" value="ADN02220.1"/>
    <property type="molecule type" value="Genomic_DNA"/>
</dbReference>
<sequence length="427" mass="49488">MSLRIGFISFRISGTDGVSLETKKWADVLTRMGFECFFMAGQLDTPPDRSYEVPEAHFQTPDAKMLYYRCFYQPVRDPETSRIIHERRERLKDHLYEFVRRFSLDLLIPENVLAIPLNIPLALALTEFIAETGFKVLAHHHDFYWERKRFLTNCVWDYINWAYPPHLPSVHHVVINSSAQNQLALRTGISSTLIPNVMEFEAPPPPLDEWAQDVREALGIREDELFILQPTRVVQRKGIEHAIEFTARLGLPAKLVISHASGDEGHEYEQRVREYAQLLGVNALFVSDIIGEERGYTPDGRKIYSLYDVYPHADLVTYPSIYEGFGNAFLEAIYFKKPILVNNYSVYSHDIRPKGFKCLEMDEFITTDLIDTARALLKRPDVIQEWVEHNYELARQYYSYSVLKTKLISILVSHFGYSNISPCPDRV</sequence>
<dbReference type="GO" id="GO:0009103">
    <property type="term" value="P:lipopolysaccharide biosynthetic process"/>
    <property type="evidence" value="ECO:0007669"/>
    <property type="project" value="TreeGrafter"/>
</dbReference>
<dbReference type="CDD" id="cd03801">
    <property type="entry name" value="GT4_PimA-like"/>
    <property type="match status" value="1"/>
</dbReference>
<name>E0RTI9_WINT6</name>
<dbReference type="InterPro" id="IPR001296">
    <property type="entry name" value="Glyco_trans_1"/>
</dbReference>
<dbReference type="PANTHER" id="PTHR46401">
    <property type="entry name" value="GLYCOSYLTRANSFERASE WBBK-RELATED"/>
    <property type="match status" value="1"/>
</dbReference>
<feature type="domain" description="Glycosyl transferase family 1" evidence="2">
    <location>
        <begin position="214"/>
        <end position="353"/>
    </location>
</feature>
<evidence type="ECO:0000256" key="1">
    <source>
        <dbReference type="ARBA" id="ARBA00022679"/>
    </source>
</evidence>
<dbReference type="GO" id="GO:0016757">
    <property type="term" value="F:glycosyltransferase activity"/>
    <property type="evidence" value="ECO:0007669"/>
    <property type="project" value="InterPro"/>
</dbReference>
<proteinExistence type="predicted"/>
<evidence type="ECO:0000259" key="2">
    <source>
        <dbReference type="Pfam" id="PF00534"/>
    </source>
</evidence>
<dbReference type="RefSeq" id="WP_013314061.1">
    <property type="nucleotide sequence ID" value="NC_014484.1"/>
</dbReference>
<dbReference type="KEGG" id="sta:STHERM_c12790"/>
<dbReference type="PANTHER" id="PTHR46401:SF2">
    <property type="entry name" value="GLYCOSYLTRANSFERASE WBBK-RELATED"/>
    <property type="match status" value="1"/>
</dbReference>
<dbReference type="eggNOG" id="COG0438">
    <property type="taxonomic scope" value="Bacteria"/>
</dbReference>
<evidence type="ECO:0000313" key="4">
    <source>
        <dbReference type="Proteomes" id="UP000001296"/>
    </source>
</evidence>
<dbReference type="Proteomes" id="UP000001296">
    <property type="component" value="Chromosome"/>
</dbReference>
<dbReference type="HOGENOM" id="CLU_645170_0_0_12"/>
<accession>E0RTI9</accession>
<dbReference type="AlphaFoldDB" id="E0RTI9"/>
<evidence type="ECO:0000313" key="3">
    <source>
        <dbReference type="EMBL" id="ADN02220.1"/>
    </source>
</evidence>
<dbReference type="CAZy" id="GT4">
    <property type="family name" value="Glycosyltransferase Family 4"/>
</dbReference>
<reference key="1">
    <citation type="submission" date="2009-08" db="EMBL/GenBank/DDBJ databases">
        <title>The genome sequence of Spirochaeta thermophila DSM6192.</title>
        <authorList>
            <person name="Angelov A."/>
            <person name="Mientus M."/>
            <person name="Wittenberg S."/>
            <person name="Lehmann R."/>
            <person name="Liesegang H."/>
            <person name="Daniel R."/>
            <person name="Liebl W."/>
        </authorList>
    </citation>
    <scope>NUCLEOTIDE SEQUENCE</scope>
    <source>
        <strain>DSM 6192</strain>
    </source>
</reference>
<gene>
    <name evidence="3" type="ordered locus">STHERM_c12790</name>
</gene>
<dbReference type="SUPFAM" id="SSF53756">
    <property type="entry name" value="UDP-Glycosyltransferase/glycogen phosphorylase"/>
    <property type="match status" value="1"/>
</dbReference>
<reference evidence="3 4" key="2">
    <citation type="journal article" date="2010" name="J. Bacteriol.">
        <title>Genome sequence of the polysaccharide-degrading, thermophilic anaerobe Spirochaeta thermophila DSM 6192.</title>
        <authorList>
            <person name="Angelov A."/>
            <person name="Liebl S."/>
            <person name="Ballschmiter M."/>
            <person name="Bomeke M."/>
            <person name="Lehmann R."/>
            <person name="Liesegang H."/>
            <person name="Daniel R."/>
            <person name="Liebl W."/>
        </authorList>
    </citation>
    <scope>NUCLEOTIDE SEQUENCE [LARGE SCALE GENOMIC DNA]</scope>
    <source>
        <strain evidence="4">ATCC 49972 / DSM 6192 / RI 19.B1</strain>
    </source>
</reference>
<dbReference type="Gene3D" id="3.40.50.2000">
    <property type="entry name" value="Glycogen Phosphorylase B"/>
    <property type="match status" value="1"/>
</dbReference>
<dbReference type="Pfam" id="PF00534">
    <property type="entry name" value="Glycos_transf_1"/>
    <property type="match status" value="1"/>
</dbReference>
<protein>
    <recommendedName>
        <fullName evidence="2">Glycosyl transferase family 1 domain-containing protein</fullName>
    </recommendedName>
</protein>
<organism evidence="3 4">
    <name type="scientific">Winmispira thermophila (strain ATCC 49972 / DSM 6192 / RI 19.B1)</name>
    <name type="common">Spirochaeta thermophila</name>
    <dbReference type="NCBI Taxonomy" id="665571"/>
    <lineage>
        <taxon>Bacteria</taxon>
        <taxon>Pseudomonadati</taxon>
        <taxon>Spirochaetota</taxon>
        <taxon>Spirochaetia</taxon>
        <taxon>Winmispirales</taxon>
        <taxon>Winmispiraceae</taxon>
        <taxon>Winmispira</taxon>
    </lineage>
</organism>
<dbReference type="PaxDb" id="665571-STHERM_c12790"/>